<evidence type="ECO:0000256" key="1">
    <source>
        <dbReference type="SAM" id="Phobius"/>
    </source>
</evidence>
<accession>A0A8J6PQJ8</accession>
<dbReference type="RefSeq" id="WP_163492467.1">
    <property type="nucleotide sequence ID" value="NZ_JACVEL010000006.1"/>
</dbReference>
<feature type="transmembrane region" description="Helical" evidence="1">
    <location>
        <begin position="93"/>
        <end position="113"/>
    </location>
</feature>
<evidence type="ECO:0000313" key="2">
    <source>
        <dbReference type="EMBL" id="MBC9812888.1"/>
    </source>
</evidence>
<dbReference type="Proteomes" id="UP000652681">
    <property type="component" value="Unassembled WGS sequence"/>
</dbReference>
<keyword evidence="1" id="KW-0472">Membrane</keyword>
<feature type="transmembrane region" description="Helical" evidence="1">
    <location>
        <begin position="120"/>
        <end position="138"/>
    </location>
</feature>
<proteinExistence type="predicted"/>
<keyword evidence="3" id="KW-1185">Reference proteome</keyword>
<comment type="caution">
    <text evidence="2">The sequence shown here is derived from an EMBL/GenBank/DDBJ whole genome shotgun (WGS) entry which is preliminary data.</text>
</comment>
<feature type="transmembrane region" description="Helical" evidence="1">
    <location>
        <begin position="144"/>
        <end position="164"/>
    </location>
</feature>
<keyword evidence="1" id="KW-1133">Transmembrane helix</keyword>
<protein>
    <submittedName>
        <fullName evidence="2">Uncharacterized protein</fullName>
    </submittedName>
</protein>
<evidence type="ECO:0000313" key="3">
    <source>
        <dbReference type="Proteomes" id="UP000652681"/>
    </source>
</evidence>
<keyword evidence="1" id="KW-0812">Transmembrane</keyword>
<reference evidence="2" key="1">
    <citation type="submission" date="2020-09" db="EMBL/GenBank/DDBJ databases">
        <title>Taishania pollutisoli gen. nov., sp. nov., Isolated from Tetrabromobisphenol A-Contaminated Soil.</title>
        <authorList>
            <person name="Chen Q."/>
        </authorList>
    </citation>
    <scope>NUCLEOTIDE SEQUENCE</scope>
    <source>
        <strain evidence="2">CZZ-1</strain>
    </source>
</reference>
<dbReference type="EMBL" id="JACVEL010000006">
    <property type="protein sequence ID" value="MBC9812888.1"/>
    <property type="molecule type" value="Genomic_DNA"/>
</dbReference>
<feature type="transmembrane region" description="Helical" evidence="1">
    <location>
        <begin position="16"/>
        <end position="41"/>
    </location>
</feature>
<gene>
    <name evidence="2" type="ORF">H9Y05_10440</name>
</gene>
<organism evidence="2 3">
    <name type="scientific">Taishania pollutisoli</name>
    <dbReference type="NCBI Taxonomy" id="2766479"/>
    <lineage>
        <taxon>Bacteria</taxon>
        <taxon>Pseudomonadati</taxon>
        <taxon>Bacteroidota</taxon>
        <taxon>Flavobacteriia</taxon>
        <taxon>Flavobacteriales</taxon>
        <taxon>Crocinitomicaceae</taxon>
        <taxon>Taishania</taxon>
    </lineage>
</organism>
<dbReference type="AlphaFoldDB" id="A0A8J6PQJ8"/>
<name>A0A8J6PQJ8_9FLAO</name>
<sequence length="170" mass="19467">MSEVLEQEERRQKRPVFLTVIGILSLINIGWSLLTNFFSLIGGPMNEEELEEAKIEMTKSINQVRGTEGMEWFEDFMRSIIDMMESTNTHHTMNVLTGILILLIGLVGVIFMLKGRKLGFHIYIVYSFLAAVQIYLFIAPSLLSNMIVIISLFLSGIFVLLYGLNLKWMK</sequence>